<reference evidence="3" key="3">
    <citation type="submission" date="2015-04" db="UniProtKB">
        <authorList>
            <consortium name="EnsemblPlants"/>
        </authorList>
    </citation>
    <scope>IDENTIFICATION</scope>
    <source>
        <strain evidence="3">cv. Jemalong A17</strain>
    </source>
</reference>
<dbReference type="PANTHER" id="PTHR23274">
    <property type="entry name" value="DNA HELICASE-RELATED"/>
    <property type="match status" value="1"/>
</dbReference>
<accession>G7ISZ1</accession>
<name>G7ISZ1_MEDTR</name>
<keyword evidence="2" id="KW-0347">Helicase</keyword>
<gene>
    <name evidence="2" type="ordered locus">MTR_2g058900</name>
</gene>
<evidence type="ECO:0000313" key="3">
    <source>
        <dbReference type="EnsemblPlants" id="AES65921"/>
    </source>
</evidence>
<proteinExistence type="predicted"/>
<keyword evidence="2" id="KW-0378">Hydrolase</keyword>
<dbReference type="AlphaFoldDB" id="G7ISZ1"/>
<protein>
    <submittedName>
        <fullName evidence="2">PIF1 helicase, putative</fullName>
    </submittedName>
</protein>
<dbReference type="eggNOG" id="KOG0987">
    <property type="taxonomic scope" value="Eukaryota"/>
</dbReference>
<reference evidence="2 4" key="2">
    <citation type="journal article" date="2014" name="BMC Genomics">
        <title>An improved genome release (version Mt4.0) for the model legume Medicago truncatula.</title>
        <authorList>
            <person name="Tang H."/>
            <person name="Krishnakumar V."/>
            <person name="Bidwell S."/>
            <person name="Rosen B."/>
            <person name="Chan A."/>
            <person name="Zhou S."/>
            <person name="Gentzbittel L."/>
            <person name="Childs K.L."/>
            <person name="Yandell M."/>
            <person name="Gundlach H."/>
            <person name="Mayer K.F."/>
            <person name="Schwartz D.C."/>
            <person name="Town C.D."/>
        </authorList>
    </citation>
    <scope>GENOME REANNOTATION</scope>
    <source>
        <strain evidence="3 4">cv. Jemalong A17</strain>
    </source>
</reference>
<reference evidence="2 4" key="1">
    <citation type="journal article" date="2011" name="Nature">
        <title>The Medicago genome provides insight into the evolution of rhizobial symbioses.</title>
        <authorList>
            <person name="Young N.D."/>
            <person name="Debelle F."/>
            <person name="Oldroyd G.E."/>
            <person name="Geurts R."/>
            <person name="Cannon S.B."/>
            <person name="Udvardi M.K."/>
            <person name="Benedito V.A."/>
            <person name="Mayer K.F."/>
            <person name="Gouzy J."/>
            <person name="Schoof H."/>
            <person name="Van de Peer Y."/>
            <person name="Proost S."/>
            <person name="Cook D.R."/>
            <person name="Meyers B.C."/>
            <person name="Spannagl M."/>
            <person name="Cheung F."/>
            <person name="De Mita S."/>
            <person name="Krishnakumar V."/>
            <person name="Gundlach H."/>
            <person name="Zhou S."/>
            <person name="Mudge J."/>
            <person name="Bharti A.K."/>
            <person name="Murray J.D."/>
            <person name="Naoumkina M.A."/>
            <person name="Rosen B."/>
            <person name="Silverstein K.A."/>
            <person name="Tang H."/>
            <person name="Rombauts S."/>
            <person name="Zhao P.X."/>
            <person name="Zhou P."/>
            <person name="Barbe V."/>
            <person name="Bardou P."/>
            <person name="Bechner M."/>
            <person name="Bellec A."/>
            <person name="Berger A."/>
            <person name="Berges H."/>
            <person name="Bidwell S."/>
            <person name="Bisseling T."/>
            <person name="Choisne N."/>
            <person name="Couloux A."/>
            <person name="Denny R."/>
            <person name="Deshpande S."/>
            <person name="Dai X."/>
            <person name="Doyle J.J."/>
            <person name="Dudez A.M."/>
            <person name="Farmer A.D."/>
            <person name="Fouteau S."/>
            <person name="Franken C."/>
            <person name="Gibelin C."/>
            <person name="Gish J."/>
            <person name="Goldstein S."/>
            <person name="Gonzalez A.J."/>
            <person name="Green P.J."/>
            <person name="Hallab A."/>
            <person name="Hartog M."/>
            <person name="Hua A."/>
            <person name="Humphray S.J."/>
            <person name="Jeong D.H."/>
            <person name="Jing Y."/>
            <person name="Jocker A."/>
            <person name="Kenton S.M."/>
            <person name="Kim D.J."/>
            <person name="Klee K."/>
            <person name="Lai H."/>
            <person name="Lang C."/>
            <person name="Lin S."/>
            <person name="Macmil S.L."/>
            <person name="Magdelenat G."/>
            <person name="Matthews L."/>
            <person name="McCorrison J."/>
            <person name="Monaghan E.L."/>
            <person name="Mun J.H."/>
            <person name="Najar F.Z."/>
            <person name="Nicholson C."/>
            <person name="Noirot C."/>
            <person name="O'Bleness M."/>
            <person name="Paule C.R."/>
            <person name="Poulain J."/>
            <person name="Prion F."/>
            <person name="Qin B."/>
            <person name="Qu C."/>
            <person name="Retzel E.F."/>
            <person name="Riddle C."/>
            <person name="Sallet E."/>
            <person name="Samain S."/>
            <person name="Samson N."/>
            <person name="Sanders I."/>
            <person name="Saurat O."/>
            <person name="Scarpelli C."/>
            <person name="Schiex T."/>
            <person name="Segurens B."/>
            <person name="Severin A.J."/>
            <person name="Sherrier D.J."/>
            <person name="Shi R."/>
            <person name="Sims S."/>
            <person name="Singer S.R."/>
            <person name="Sinharoy S."/>
            <person name="Sterck L."/>
            <person name="Viollet A."/>
            <person name="Wang B.B."/>
            <person name="Wang K."/>
            <person name="Wang M."/>
            <person name="Wang X."/>
            <person name="Warfsmann J."/>
            <person name="Weissenbach J."/>
            <person name="White D.D."/>
            <person name="White J.D."/>
            <person name="Wiley G.B."/>
            <person name="Wincker P."/>
            <person name="Xing Y."/>
            <person name="Yang L."/>
            <person name="Yao Z."/>
            <person name="Ying F."/>
            <person name="Zhai J."/>
            <person name="Zhou L."/>
            <person name="Zuber A."/>
            <person name="Denarie J."/>
            <person name="Dixon R.A."/>
            <person name="May G.D."/>
            <person name="Schwartz D.C."/>
            <person name="Rogers J."/>
            <person name="Quetier F."/>
            <person name="Town C.D."/>
            <person name="Roe B.A."/>
        </authorList>
    </citation>
    <scope>NUCLEOTIDE SEQUENCE [LARGE SCALE GENOMIC DNA]</scope>
    <source>
        <strain evidence="2">A17</strain>
        <strain evidence="3 4">cv. Jemalong A17</strain>
    </source>
</reference>
<dbReference type="SUPFAM" id="SSF52540">
    <property type="entry name" value="P-loop containing nucleoside triphosphate hydrolases"/>
    <property type="match status" value="1"/>
</dbReference>
<keyword evidence="2" id="KW-0067">ATP-binding</keyword>
<evidence type="ECO:0000313" key="2">
    <source>
        <dbReference type="EMBL" id="AES65921.1"/>
    </source>
</evidence>
<evidence type="ECO:0000256" key="1">
    <source>
        <dbReference type="SAM" id="Phobius"/>
    </source>
</evidence>
<dbReference type="EMBL" id="CM001218">
    <property type="protein sequence ID" value="AES65921.1"/>
    <property type="molecule type" value="Genomic_DNA"/>
</dbReference>
<keyword evidence="1" id="KW-1133">Transmembrane helix</keyword>
<sequence>MATAIRSRGEMVLIVASSGIVTTVRHVIWSQIPIRLIITRMRKYVLEGKVIFGSGVGEKVFIPRLSLSPPDIQIPFKFQRRQFPLVLSFVMTINKSQGQSLRHVGLYLPTYVFLHGQLYVDVSRVTSRE</sequence>
<dbReference type="GO" id="GO:0004386">
    <property type="term" value="F:helicase activity"/>
    <property type="evidence" value="ECO:0007669"/>
    <property type="project" value="UniProtKB-KW"/>
</dbReference>
<keyword evidence="2" id="KW-0547">Nucleotide-binding</keyword>
<evidence type="ECO:0000313" key="4">
    <source>
        <dbReference type="Proteomes" id="UP000002051"/>
    </source>
</evidence>
<dbReference type="InterPro" id="IPR027417">
    <property type="entry name" value="P-loop_NTPase"/>
</dbReference>
<dbReference type="PaxDb" id="3880-AES65921"/>
<feature type="transmembrane region" description="Helical" evidence="1">
    <location>
        <begin position="12"/>
        <end position="32"/>
    </location>
</feature>
<dbReference type="EnsemblPlants" id="AES65921">
    <property type="protein sequence ID" value="AES65921"/>
    <property type="gene ID" value="MTR_2g058900"/>
</dbReference>
<dbReference type="Proteomes" id="UP000002051">
    <property type="component" value="Chromosome 2"/>
</dbReference>
<keyword evidence="1" id="KW-0812">Transmembrane</keyword>
<organism evidence="2 4">
    <name type="scientific">Medicago truncatula</name>
    <name type="common">Barrel medic</name>
    <name type="synonym">Medicago tribuloides</name>
    <dbReference type="NCBI Taxonomy" id="3880"/>
    <lineage>
        <taxon>Eukaryota</taxon>
        <taxon>Viridiplantae</taxon>
        <taxon>Streptophyta</taxon>
        <taxon>Embryophyta</taxon>
        <taxon>Tracheophyta</taxon>
        <taxon>Spermatophyta</taxon>
        <taxon>Magnoliopsida</taxon>
        <taxon>eudicotyledons</taxon>
        <taxon>Gunneridae</taxon>
        <taxon>Pentapetalae</taxon>
        <taxon>rosids</taxon>
        <taxon>fabids</taxon>
        <taxon>Fabales</taxon>
        <taxon>Fabaceae</taxon>
        <taxon>Papilionoideae</taxon>
        <taxon>50 kb inversion clade</taxon>
        <taxon>NPAAA clade</taxon>
        <taxon>Hologalegina</taxon>
        <taxon>IRL clade</taxon>
        <taxon>Trifolieae</taxon>
        <taxon>Medicago</taxon>
    </lineage>
</organism>
<keyword evidence="1" id="KW-0472">Membrane</keyword>
<dbReference type="STRING" id="3880.G7ISZ1"/>
<keyword evidence="4" id="KW-1185">Reference proteome</keyword>
<dbReference type="HOGENOM" id="CLU_1951976_0_0_1"/>
<dbReference type="PANTHER" id="PTHR23274:SF33">
    <property type="entry name" value="ANIMAL RPA1 DOMAIN PROTEIN"/>
    <property type="match status" value="1"/>
</dbReference>